<dbReference type="InterPro" id="IPR006015">
    <property type="entry name" value="Universal_stress_UspA"/>
</dbReference>
<dbReference type="PRINTS" id="PR01438">
    <property type="entry name" value="UNVRSLSTRESS"/>
</dbReference>
<dbReference type="InterPro" id="IPR006016">
    <property type="entry name" value="UspA"/>
</dbReference>
<dbReference type="Pfam" id="PF00582">
    <property type="entry name" value="Usp"/>
    <property type="match status" value="2"/>
</dbReference>
<protein>
    <submittedName>
        <fullName evidence="5">Universal stress protein</fullName>
    </submittedName>
</protein>
<feature type="domain" description="UspA" evidence="4">
    <location>
        <begin position="152"/>
        <end position="284"/>
    </location>
</feature>
<evidence type="ECO:0000259" key="4">
    <source>
        <dbReference type="Pfam" id="PF00582"/>
    </source>
</evidence>
<dbReference type="AlphaFoldDB" id="A0A6M1SV46"/>
<dbReference type="InterPro" id="IPR014729">
    <property type="entry name" value="Rossmann-like_a/b/a_fold"/>
</dbReference>
<feature type="domain" description="UspA" evidence="4">
    <location>
        <begin position="5"/>
        <end position="143"/>
    </location>
</feature>
<dbReference type="RefSeq" id="WP_165139988.1">
    <property type="nucleotide sequence ID" value="NZ_JAALLT010000002.1"/>
</dbReference>
<gene>
    <name evidence="5" type="ORF">G3570_05165</name>
</gene>
<keyword evidence="6" id="KW-1185">Reference proteome</keyword>
<evidence type="ECO:0000313" key="6">
    <source>
        <dbReference type="Proteomes" id="UP000473278"/>
    </source>
</evidence>
<accession>A0A6M1SV46</accession>
<evidence type="ECO:0000313" key="5">
    <source>
        <dbReference type="EMBL" id="NGP76008.1"/>
    </source>
</evidence>
<dbReference type="EMBL" id="JAALLT010000002">
    <property type="protein sequence ID" value="NGP76008.1"/>
    <property type="molecule type" value="Genomic_DNA"/>
</dbReference>
<dbReference type="Gene3D" id="3.40.50.620">
    <property type="entry name" value="HUPs"/>
    <property type="match status" value="2"/>
</dbReference>
<dbReference type="CDD" id="cd00293">
    <property type="entry name" value="USP-like"/>
    <property type="match status" value="2"/>
</dbReference>
<reference evidence="5 6" key="1">
    <citation type="submission" date="2020-02" db="EMBL/GenBank/DDBJ databases">
        <title>Balneolaceae bacterium YR4-1, complete genome.</title>
        <authorList>
            <person name="Li Y."/>
            <person name="Wu S."/>
        </authorList>
    </citation>
    <scope>NUCLEOTIDE SEQUENCE [LARGE SCALE GENOMIC DNA]</scope>
    <source>
        <strain evidence="5 6">YR4-1</strain>
    </source>
</reference>
<dbReference type="Proteomes" id="UP000473278">
    <property type="component" value="Unassembled WGS sequence"/>
</dbReference>
<evidence type="ECO:0000256" key="3">
    <source>
        <dbReference type="ARBA" id="ARBA00022840"/>
    </source>
</evidence>
<proteinExistence type="inferred from homology"/>
<organism evidence="5 6">
    <name type="scientific">Halalkalibaculum roseum</name>
    <dbReference type="NCBI Taxonomy" id="2709311"/>
    <lineage>
        <taxon>Bacteria</taxon>
        <taxon>Pseudomonadati</taxon>
        <taxon>Balneolota</taxon>
        <taxon>Balneolia</taxon>
        <taxon>Balneolales</taxon>
        <taxon>Balneolaceae</taxon>
        <taxon>Halalkalibaculum</taxon>
    </lineage>
</organism>
<keyword evidence="2" id="KW-0547">Nucleotide-binding</keyword>
<dbReference type="PANTHER" id="PTHR46268:SF27">
    <property type="entry name" value="UNIVERSAL STRESS PROTEIN RV2623"/>
    <property type="match status" value="1"/>
</dbReference>
<dbReference type="PANTHER" id="PTHR46268">
    <property type="entry name" value="STRESS RESPONSE PROTEIN NHAX"/>
    <property type="match status" value="1"/>
</dbReference>
<keyword evidence="3" id="KW-0067">ATP-binding</keyword>
<evidence type="ECO:0000256" key="2">
    <source>
        <dbReference type="ARBA" id="ARBA00022741"/>
    </source>
</evidence>
<dbReference type="GO" id="GO:0005524">
    <property type="term" value="F:ATP binding"/>
    <property type="evidence" value="ECO:0007669"/>
    <property type="project" value="UniProtKB-KW"/>
</dbReference>
<comment type="caution">
    <text evidence="5">The sequence shown here is derived from an EMBL/GenBank/DDBJ whole genome shotgun (WGS) entry which is preliminary data.</text>
</comment>
<name>A0A6M1SV46_9BACT</name>
<evidence type="ECO:0000256" key="1">
    <source>
        <dbReference type="ARBA" id="ARBA00008791"/>
    </source>
</evidence>
<dbReference type="SUPFAM" id="SSF52402">
    <property type="entry name" value="Adenine nucleotide alpha hydrolases-like"/>
    <property type="match status" value="2"/>
</dbReference>
<comment type="similarity">
    <text evidence="1">Belongs to the universal stress protein A family.</text>
</comment>
<sequence>MKEINILVPLDFSDVSVNALHSAETVAKLYNGRITPFHSYMPVNELNTPYSFDISSTPMEDYEQIEEALTNRLKEMSAAEIDEKYLSEPLVSMGNPAQSIIDQAKDFNMIVMNTHGRTGFSRFFLGSVSEKVLRMAHIPVLIVNKERELTSFDSILLTTDFSEHSKQAFPIAKEIAEKAGSKLELLHILSVEDDDFDKPDESVISLRQQRLKLLAKEEFHEIGDQVETNVIASSDTPHEAIYNYNLNNPHDLIIMSTVGRTGIDYLMVGSTTANVVRHVNCAVLSINPKSKIEDLEDLF</sequence>